<keyword evidence="6" id="KW-0963">Cytoplasm</keyword>
<dbReference type="InterPro" id="IPR009060">
    <property type="entry name" value="UBA-like_sf"/>
</dbReference>
<evidence type="ECO:0000313" key="10">
    <source>
        <dbReference type="EMBL" id="MDK7187181.1"/>
    </source>
</evidence>
<comment type="similarity">
    <text evidence="1 6 7">Belongs to the EF-Ts family.</text>
</comment>
<accession>A0AAJ1Q601</accession>
<proteinExistence type="inferred from homology"/>
<dbReference type="AlphaFoldDB" id="A0AAJ1Q601"/>
<evidence type="ECO:0000256" key="8">
    <source>
        <dbReference type="RuleBase" id="RU000643"/>
    </source>
</evidence>
<evidence type="ECO:0000256" key="6">
    <source>
        <dbReference type="HAMAP-Rule" id="MF_00050"/>
    </source>
</evidence>
<keyword evidence="4 6" id="KW-0648">Protein biosynthesis</keyword>
<dbReference type="Gene3D" id="1.10.8.10">
    <property type="entry name" value="DNA helicase RuvA subunit, C-terminal domain"/>
    <property type="match status" value="1"/>
</dbReference>
<dbReference type="FunFam" id="1.10.286.20:FF:000001">
    <property type="entry name" value="Elongation factor Ts"/>
    <property type="match status" value="1"/>
</dbReference>
<dbReference type="InterPro" id="IPR018101">
    <property type="entry name" value="Transl_elong_Ts_CS"/>
</dbReference>
<dbReference type="GO" id="GO:0003746">
    <property type="term" value="F:translation elongation factor activity"/>
    <property type="evidence" value="ECO:0007669"/>
    <property type="project" value="UniProtKB-UniRule"/>
</dbReference>
<evidence type="ECO:0000256" key="7">
    <source>
        <dbReference type="RuleBase" id="RU000642"/>
    </source>
</evidence>
<dbReference type="RefSeq" id="WP_006907686.1">
    <property type="nucleotide sequence ID" value="NZ_CAUPDI010000011.1"/>
</dbReference>
<protein>
    <recommendedName>
        <fullName evidence="2 6">Elongation factor Ts</fullName>
        <shortName evidence="6">EF-Ts</shortName>
    </recommendedName>
</protein>
<evidence type="ECO:0000256" key="5">
    <source>
        <dbReference type="ARBA" id="ARBA00025453"/>
    </source>
</evidence>
<organism evidence="10 11">
    <name type="scientific">Facklamia hominis</name>
    <dbReference type="NCBI Taxonomy" id="178214"/>
    <lineage>
        <taxon>Bacteria</taxon>
        <taxon>Bacillati</taxon>
        <taxon>Bacillota</taxon>
        <taxon>Bacilli</taxon>
        <taxon>Lactobacillales</taxon>
        <taxon>Aerococcaceae</taxon>
        <taxon>Facklamia</taxon>
    </lineage>
</organism>
<comment type="subcellular location">
    <subcellularLocation>
        <location evidence="6 8">Cytoplasm</location>
    </subcellularLocation>
</comment>
<dbReference type="Gene3D" id="1.10.286.20">
    <property type="match status" value="1"/>
</dbReference>
<feature type="region of interest" description="Involved in Mg(2+) ion dislocation from EF-Tu" evidence="6">
    <location>
        <begin position="80"/>
        <end position="83"/>
    </location>
</feature>
<dbReference type="CDD" id="cd14275">
    <property type="entry name" value="UBA_EF-Ts"/>
    <property type="match status" value="1"/>
</dbReference>
<comment type="function">
    <text evidence="5 6 7">Associates with the EF-Tu.GDP complex and induces the exchange of GDP to GTP. It remains bound to the aminoacyl-tRNA.EF-Tu.GTP complex up to the GTP hydrolysis stage on the ribosome.</text>
</comment>
<dbReference type="InterPro" id="IPR001816">
    <property type="entry name" value="Transl_elong_EFTs/EF1B"/>
</dbReference>
<dbReference type="PROSITE" id="PS01126">
    <property type="entry name" value="EF_TS_1"/>
    <property type="match status" value="1"/>
</dbReference>
<sequence length="293" mass="31958">MANISAKQVKELRDITGVGMMDAKKALVEVDGDLDKAIDNLREKGLAKAAKKANRIAAEGLTASYVDGNVAALVEVNSETDFVASNEKFIKLVNDIAQAVAKAQPADLEAANEIQIDGKSIADQVIEATQVIGEKISFRRFAILTKSDNDVFGEYAHQGGRIGVLTVIADSKDEEVAKDVAMHVAAINPKYLNPEDVDAEEVERERTVQRELTLNEGKPENIVDKIVEGRMHKFYSEICLNEQAFVKDGDQTVAKYVASHGGKVAAYVRFEVGEGMEKRSENFAEEVAAQMNN</sequence>
<dbReference type="InterPro" id="IPR036402">
    <property type="entry name" value="EF-Ts_dimer_sf"/>
</dbReference>
<evidence type="ECO:0000256" key="1">
    <source>
        <dbReference type="ARBA" id="ARBA00005532"/>
    </source>
</evidence>
<evidence type="ECO:0000259" key="9">
    <source>
        <dbReference type="Pfam" id="PF00889"/>
    </source>
</evidence>
<dbReference type="Gene3D" id="3.30.479.20">
    <property type="entry name" value="Elongation factor Ts, dimerisation domain"/>
    <property type="match status" value="2"/>
</dbReference>
<evidence type="ECO:0000256" key="2">
    <source>
        <dbReference type="ARBA" id="ARBA00016956"/>
    </source>
</evidence>
<gene>
    <name evidence="6 10" type="primary">tsf</name>
    <name evidence="10" type="ORF">QP433_04220</name>
</gene>
<dbReference type="InterPro" id="IPR014039">
    <property type="entry name" value="Transl_elong_EFTs/EF1B_dimer"/>
</dbReference>
<dbReference type="Proteomes" id="UP001229251">
    <property type="component" value="Unassembled WGS sequence"/>
</dbReference>
<dbReference type="HAMAP" id="MF_00050">
    <property type="entry name" value="EF_Ts"/>
    <property type="match status" value="1"/>
</dbReference>
<reference evidence="10" key="1">
    <citation type="submission" date="2023-05" db="EMBL/GenBank/DDBJ databases">
        <title>Cataloging the Phylogenetic Diversity of Human Bladder Bacteria.</title>
        <authorList>
            <person name="Du J."/>
        </authorList>
    </citation>
    <scope>NUCLEOTIDE SEQUENCE</scope>
    <source>
        <strain evidence="10">UMB1231</strain>
    </source>
</reference>
<keyword evidence="3 6" id="KW-0251">Elongation factor</keyword>
<comment type="caution">
    <text evidence="10">The sequence shown here is derived from an EMBL/GenBank/DDBJ whole genome shotgun (WGS) entry which is preliminary data.</text>
</comment>
<evidence type="ECO:0000256" key="3">
    <source>
        <dbReference type="ARBA" id="ARBA00022768"/>
    </source>
</evidence>
<evidence type="ECO:0000256" key="4">
    <source>
        <dbReference type="ARBA" id="ARBA00022917"/>
    </source>
</evidence>
<dbReference type="SUPFAM" id="SSF46934">
    <property type="entry name" value="UBA-like"/>
    <property type="match status" value="1"/>
</dbReference>
<evidence type="ECO:0000313" key="11">
    <source>
        <dbReference type="Proteomes" id="UP001229251"/>
    </source>
</evidence>
<dbReference type="NCBIfam" id="TIGR00116">
    <property type="entry name" value="tsf"/>
    <property type="match status" value="1"/>
</dbReference>
<dbReference type="EMBL" id="JASOOE010000006">
    <property type="protein sequence ID" value="MDK7187181.1"/>
    <property type="molecule type" value="Genomic_DNA"/>
</dbReference>
<name>A0AAJ1Q601_9LACT</name>
<dbReference type="Pfam" id="PF00889">
    <property type="entry name" value="EF_TS"/>
    <property type="match status" value="1"/>
</dbReference>
<dbReference type="PANTHER" id="PTHR11741:SF0">
    <property type="entry name" value="ELONGATION FACTOR TS, MITOCHONDRIAL"/>
    <property type="match status" value="1"/>
</dbReference>
<dbReference type="FunFam" id="1.10.8.10:FF:000001">
    <property type="entry name" value="Elongation factor Ts"/>
    <property type="match status" value="1"/>
</dbReference>
<feature type="domain" description="Translation elongation factor EFTs/EF1B dimerisation" evidence="9">
    <location>
        <begin position="71"/>
        <end position="274"/>
    </location>
</feature>
<dbReference type="PROSITE" id="PS01127">
    <property type="entry name" value="EF_TS_2"/>
    <property type="match status" value="1"/>
</dbReference>
<dbReference type="PANTHER" id="PTHR11741">
    <property type="entry name" value="ELONGATION FACTOR TS"/>
    <property type="match status" value="1"/>
</dbReference>
<dbReference type="SUPFAM" id="SSF54713">
    <property type="entry name" value="Elongation factor Ts (EF-Ts), dimerisation domain"/>
    <property type="match status" value="2"/>
</dbReference>
<dbReference type="GO" id="GO:0005737">
    <property type="term" value="C:cytoplasm"/>
    <property type="evidence" value="ECO:0007669"/>
    <property type="project" value="UniProtKB-SubCell"/>
</dbReference>